<keyword evidence="1" id="KW-0175">Coiled coil</keyword>
<sequence length="213" mass="25015">MNKYKILFIDEEEMERIDFRIYVEDNDSEKVFDLRTPEPGHILNDFVSTIINENYDAIITDHNLKSSNSAIQYDGLMLVEAILEVRYNFPCFILTSYEDDAIRDGKDVNIVYIKDIMVPEEEKNHQVKFIDRVKNQIEHHRKKIKDIEDEIKVLVARKDLNADEEIRLLELDSTLEKMTNQPSSIPSKFKSKTNLEALHKLIDNTDQLLKSLK</sequence>
<comment type="caution">
    <text evidence="2">The sequence shown here is derived from an EMBL/GenBank/DDBJ whole genome shotgun (WGS) entry which is preliminary data.</text>
</comment>
<dbReference type="Proteomes" id="UP000760407">
    <property type="component" value="Unassembled WGS sequence"/>
</dbReference>
<dbReference type="EMBL" id="JACTSG010000001">
    <property type="protein sequence ID" value="MBK2301710.1"/>
    <property type="molecule type" value="Genomic_DNA"/>
</dbReference>
<protein>
    <recommendedName>
        <fullName evidence="4">Response regulator</fullName>
    </recommendedName>
</protein>
<organism evidence="2 3">
    <name type="scientific">Francisella philomiragia</name>
    <dbReference type="NCBI Taxonomy" id="28110"/>
    <lineage>
        <taxon>Bacteria</taxon>
        <taxon>Pseudomonadati</taxon>
        <taxon>Pseudomonadota</taxon>
        <taxon>Gammaproteobacteria</taxon>
        <taxon>Thiotrichales</taxon>
        <taxon>Francisellaceae</taxon>
        <taxon>Francisella</taxon>
    </lineage>
</organism>
<gene>
    <name evidence="2" type="ORF">IBE52_02180</name>
</gene>
<proteinExistence type="predicted"/>
<keyword evidence="3" id="KW-1185">Reference proteome</keyword>
<dbReference type="Gene3D" id="3.40.50.2300">
    <property type="match status" value="1"/>
</dbReference>
<feature type="coiled-coil region" evidence="1">
    <location>
        <begin position="130"/>
        <end position="181"/>
    </location>
</feature>
<evidence type="ECO:0000256" key="1">
    <source>
        <dbReference type="SAM" id="Coils"/>
    </source>
</evidence>
<accession>A0ABS1GA64</accession>
<dbReference type="RefSeq" id="WP_200150934.1">
    <property type="nucleotide sequence ID" value="NZ_JACTRU010000003.1"/>
</dbReference>
<dbReference type="SUPFAM" id="SSF52172">
    <property type="entry name" value="CheY-like"/>
    <property type="match status" value="1"/>
</dbReference>
<name>A0ABS1GA64_9GAMM</name>
<evidence type="ECO:0000313" key="2">
    <source>
        <dbReference type="EMBL" id="MBK2301710.1"/>
    </source>
</evidence>
<reference evidence="2 3" key="1">
    <citation type="submission" date="2020-08" db="EMBL/GenBank/DDBJ databases">
        <title>Comparative genomics of Francisella species.</title>
        <authorList>
            <person name="Sahl J."/>
            <person name="Sjodin A."/>
            <person name="Wagner D."/>
            <person name="Forsman M."/>
        </authorList>
    </citation>
    <scope>NUCLEOTIDE SEQUENCE [LARGE SCALE GENOMIC DNA]</scope>
    <source>
        <strain evidence="2 3">F1093</strain>
    </source>
</reference>
<dbReference type="InterPro" id="IPR011006">
    <property type="entry name" value="CheY-like_superfamily"/>
</dbReference>
<evidence type="ECO:0008006" key="4">
    <source>
        <dbReference type="Google" id="ProtNLM"/>
    </source>
</evidence>
<evidence type="ECO:0000313" key="3">
    <source>
        <dbReference type="Proteomes" id="UP000760407"/>
    </source>
</evidence>